<evidence type="ECO:0000313" key="1">
    <source>
        <dbReference type="EnsemblMetazoa" id="AATE001132-PA.1"/>
    </source>
</evidence>
<name>A0A182IKZ7_ANOAO</name>
<organism evidence="1">
    <name type="scientific">Anopheles atroparvus</name>
    <name type="common">European mosquito</name>
    <dbReference type="NCBI Taxonomy" id="41427"/>
    <lineage>
        <taxon>Eukaryota</taxon>
        <taxon>Metazoa</taxon>
        <taxon>Ecdysozoa</taxon>
        <taxon>Arthropoda</taxon>
        <taxon>Hexapoda</taxon>
        <taxon>Insecta</taxon>
        <taxon>Pterygota</taxon>
        <taxon>Neoptera</taxon>
        <taxon>Endopterygota</taxon>
        <taxon>Diptera</taxon>
        <taxon>Nematocera</taxon>
        <taxon>Culicoidea</taxon>
        <taxon>Culicidae</taxon>
        <taxon>Anophelinae</taxon>
        <taxon>Anopheles</taxon>
    </lineage>
</organism>
<accession>A0A182IKZ7</accession>
<sequence length="390" mass="43682">MDVRSILFCILTVGLLWFQRVCSYVIVNKDRGPFADILPSFGRQEYVESYPEPAAQDLIERENSHVNNLLGLYYLVQVVRSYRRPSYLGLVAIASGLFEQLTREEIRDELASLLAGVDGFEEIFNVGEYPEPDQLKEQLANDFRLLLPLTVKTLGELRDSEVAAIGALQGKLRQTMQDLRSVLSSVVRLESEVLEEIDQQDSDGRATDSEAIDAGEANTDSSKEAKLEETIYETEIPTASQKDVVNDYDLQEEQLTGEPAYVNIIKALSHSSELQTNDAENSRRFLPKESEVVYEVIPSSDVSSQELDDTDSEEVILLDEDVNFVPAMGIEANTPKAVSVKDPEMVALMPVIVEQLREGNVTPEEQQTLAEIFGQLWPVMVAEADRLRTE</sequence>
<proteinExistence type="predicted"/>
<reference evidence="1" key="1">
    <citation type="submission" date="2022-08" db="UniProtKB">
        <authorList>
            <consortium name="EnsemblMetazoa"/>
        </authorList>
    </citation>
    <scope>IDENTIFICATION</scope>
    <source>
        <strain evidence="1">EBRO</strain>
    </source>
</reference>
<dbReference type="EnsemblMetazoa" id="AATE001132-RA">
    <property type="protein sequence ID" value="AATE001132-PA.1"/>
    <property type="gene ID" value="AATE001132"/>
</dbReference>
<dbReference type="AlphaFoldDB" id="A0A182IKZ7"/>
<protein>
    <submittedName>
        <fullName evidence="1">Uncharacterized protein</fullName>
    </submittedName>
</protein>
<dbReference type="VEuPathDB" id="VectorBase:AATE001132"/>